<dbReference type="HOGENOM" id="CLU_029425_5_4_6"/>
<dbReference type="InterPro" id="IPR050570">
    <property type="entry name" value="Cell_wall_metabolism_enzyme"/>
</dbReference>
<dbReference type="eggNOG" id="COG0739">
    <property type="taxonomic scope" value="Bacteria"/>
</dbReference>
<evidence type="ECO:0000256" key="1">
    <source>
        <dbReference type="SAM" id="SignalP"/>
    </source>
</evidence>
<proteinExistence type="predicted"/>
<name>M5DQ94_9GAMM</name>
<reference evidence="4 5" key="1">
    <citation type="journal article" date="2013" name="Genome Announc.">
        <title>Genome Sequence of Thalassolituus oleivorans MIL-1 (DSM 14913T).</title>
        <authorList>
            <person name="Golyshin P.N."/>
            <person name="Werner J."/>
            <person name="Chernikova T.N."/>
            <person name="Tran H."/>
            <person name="Ferrer M."/>
            <person name="Yakimov M.M."/>
            <person name="Teeling H."/>
            <person name="Golyshina O.V."/>
        </authorList>
    </citation>
    <scope>NUCLEOTIDE SEQUENCE [LARGE SCALE GENOMIC DNA]</scope>
    <source>
        <strain evidence="4 5">MIL-1</strain>
    </source>
</reference>
<dbReference type="CDD" id="cd12797">
    <property type="entry name" value="M23_peptidase"/>
    <property type="match status" value="1"/>
</dbReference>
<feature type="chain" id="PRO_5004065454" evidence="1">
    <location>
        <begin position="26"/>
        <end position="284"/>
    </location>
</feature>
<accession>M5DQ94</accession>
<feature type="signal peptide" evidence="1">
    <location>
        <begin position="1"/>
        <end position="25"/>
    </location>
</feature>
<dbReference type="STRING" id="187493.CN03_11840"/>
<evidence type="ECO:0000313" key="4">
    <source>
        <dbReference type="EMBL" id="CCU71688.1"/>
    </source>
</evidence>
<dbReference type="GO" id="GO:0004222">
    <property type="term" value="F:metalloendopeptidase activity"/>
    <property type="evidence" value="ECO:0007669"/>
    <property type="project" value="TreeGrafter"/>
</dbReference>
<dbReference type="InterPro" id="IPR016047">
    <property type="entry name" value="M23ase_b-sheet_dom"/>
</dbReference>
<keyword evidence="5" id="KW-1185">Reference proteome</keyword>
<evidence type="ECO:0000259" key="2">
    <source>
        <dbReference type="Pfam" id="PF01551"/>
    </source>
</evidence>
<dbReference type="Gene3D" id="2.60.40.1590">
    <property type="entry name" value="Peptidoglycan hydrolase domains"/>
    <property type="match status" value="1"/>
</dbReference>
<keyword evidence="1" id="KW-0732">Signal</keyword>
<dbReference type="PANTHER" id="PTHR21666">
    <property type="entry name" value="PEPTIDASE-RELATED"/>
    <property type="match status" value="1"/>
</dbReference>
<dbReference type="InterPro" id="IPR011055">
    <property type="entry name" value="Dup_hybrid_motif"/>
</dbReference>
<evidence type="ECO:0000259" key="3">
    <source>
        <dbReference type="Pfam" id="PF18421"/>
    </source>
</evidence>
<dbReference type="FunFam" id="2.70.70.10:FF:000019">
    <property type="entry name" value="M23 family peptidase"/>
    <property type="match status" value="1"/>
</dbReference>
<dbReference type="Proteomes" id="UP000011866">
    <property type="component" value="Chromosome"/>
</dbReference>
<dbReference type="PATRIC" id="fig|1298593.3.peg.1211"/>
<gene>
    <name evidence="4" type="ORF">TOL_1260</name>
</gene>
<dbReference type="KEGG" id="tol:TOL_1260"/>
<evidence type="ECO:0000313" key="5">
    <source>
        <dbReference type="Proteomes" id="UP000011866"/>
    </source>
</evidence>
<protein>
    <submittedName>
        <fullName evidence="4">M24/M37 family peptidase</fullName>
    </submittedName>
</protein>
<dbReference type="InterPro" id="IPR040487">
    <property type="entry name" value="Peptidase_M23_N"/>
</dbReference>
<dbReference type="AlphaFoldDB" id="M5DQ94"/>
<dbReference type="SUPFAM" id="SSF51261">
    <property type="entry name" value="Duplicated hybrid motif"/>
    <property type="match status" value="1"/>
</dbReference>
<feature type="domain" description="Peptidase family M23 N-terminal" evidence="3">
    <location>
        <begin position="37"/>
        <end position="94"/>
    </location>
</feature>
<dbReference type="Gene3D" id="2.70.70.10">
    <property type="entry name" value="Glucose Permease (Domain IIA)"/>
    <property type="match status" value="1"/>
</dbReference>
<dbReference type="Pfam" id="PF18421">
    <property type="entry name" value="Peptidase_M23_N"/>
    <property type="match status" value="1"/>
</dbReference>
<feature type="domain" description="M23ase beta-sheet core" evidence="2">
    <location>
        <begin position="179"/>
        <end position="273"/>
    </location>
</feature>
<sequence>MAIKMKILSAVTASLLLVANTLCHAQADSLSDYPMAAIPGGIVSVPLGITSHERPTVKLGKQPVLTVQETSGEWVAVVGVPLEQNGKLTLTSQQKQWTVEVGTHDYPEQHITVENKRHVNPETNDMTRINKEYALMGPAYKGYNGIVAEGWQKMSWPVKGPLSSPFGFKRFFNEQPRKPHSGLDIAAPAGTTILAPADGKIVLTGEFFFNGNSVFIDHGQGLISMMCHMSRIDVKDGQIIKRGDAIGAVGQTGRATGPHLHWSISMNNTRVNPLLLVADPNGNQ</sequence>
<dbReference type="PANTHER" id="PTHR21666:SF285">
    <property type="entry name" value="M23 FAMILY METALLOPEPTIDASE"/>
    <property type="match status" value="1"/>
</dbReference>
<dbReference type="Pfam" id="PF01551">
    <property type="entry name" value="Peptidase_M23"/>
    <property type="match status" value="1"/>
</dbReference>
<organism evidence="4 5">
    <name type="scientific">Thalassolituus oleivorans MIL-1</name>
    <dbReference type="NCBI Taxonomy" id="1298593"/>
    <lineage>
        <taxon>Bacteria</taxon>
        <taxon>Pseudomonadati</taxon>
        <taxon>Pseudomonadota</taxon>
        <taxon>Gammaproteobacteria</taxon>
        <taxon>Oceanospirillales</taxon>
        <taxon>Oceanospirillaceae</taxon>
        <taxon>Thalassolituus</taxon>
    </lineage>
</organism>
<dbReference type="EMBL" id="HF680312">
    <property type="protein sequence ID" value="CCU71688.1"/>
    <property type="molecule type" value="Genomic_DNA"/>
</dbReference>